<reference evidence="2" key="2">
    <citation type="submission" date="2020-09" db="EMBL/GenBank/DDBJ databases">
        <authorList>
            <person name="Sun Q."/>
            <person name="Zhou Y."/>
        </authorList>
    </citation>
    <scope>NUCLEOTIDE SEQUENCE</scope>
    <source>
        <strain evidence="2">CGMCC 1.15448</strain>
    </source>
</reference>
<dbReference type="EMBL" id="BMJC01000001">
    <property type="protein sequence ID" value="GGA89642.1"/>
    <property type="molecule type" value="Genomic_DNA"/>
</dbReference>
<comment type="caution">
    <text evidence="2">The sequence shown here is derived from an EMBL/GenBank/DDBJ whole genome shotgun (WGS) entry which is preliminary data.</text>
</comment>
<organism evidence="2 3">
    <name type="scientific">Puia dinghuensis</name>
    <dbReference type="NCBI Taxonomy" id="1792502"/>
    <lineage>
        <taxon>Bacteria</taxon>
        <taxon>Pseudomonadati</taxon>
        <taxon>Bacteroidota</taxon>
        <taxon>Chitinophagia</taxon>
        <taxon>Chitinophagales</taxon>
        <taxon>Chitinophagaceae</taxon>
        <taxon>Puia</taxon>
    </lineage>
</organism>
<evidence type="ECO:0000313" key="2">
    <source>
        <dbReference type="EMBL" id="GGA89642.1"/>
    </source>
</evidence>
<keyword evidence="1" id="KW-0472">Membrane</keyword>
<proteinExistence type="predicted"/>
<keyword evidence="1" id="KW-0812">Transmembrane</keyword>
<keyword evidence="1" id="KW-1133">Transmembrane helix</keyword>
<sequence length="135" mass="15095">MEKVLQIVAVFALMMLIINRFIKGREPRYRPYNYLTRLKPPLLAEVGQRLVTAVFGVGIAGVAGQVDAYLLDEARQLLFCYSAVGSLTIYRRKEEGGYREMQALAAPLDCTGMALDTEDGRLYLEAGGYLFVYGM</sequence>
<reference evidence="2" key="1">
    <citation type="journal article" date="2014" name="Int. J. Syst. Evol. Microbiol.">
        <title>Complete genome sequence of Corynebacterium casei LMG S-19264T (=DSM 44701T), isolated from a smear-ripened cheese.</title>
        <authorList>
            <consortium name="US DOE Joint Genome Institute (JGI-PGF)"/>
            <person name="Walter F."/>
            <person name="Albersmeier A."/>
            <person name="Kalinowski J."/>
            <person name="Ruckert C."/>
        </authorList>
    </citation>
    <scope>NUCLEOTIDE SEQUENCE</scope>
    <source>
        <strain evidence="2">CGMCC 1.15448</strain>
    </source>
</reference>
<accession>A0A8J2UA54</accession>
<gene>
    <name evidence="2" type="ORF">GCM10011511_11100</name>
</gene>
<name>A0A8J2UA54_9BACT</name>
<feature type="transmembrane region" description="Helical" evidence="1">
    <location>
        <begin position="6"/>
        <end position="22"/>
    </location>
</feature>
<protein>
    <submittedName>
        <fullName evidence="2">Uncharacterized protein</fullName>
    </submittedName>
</protein>
<dbReference type="RefSeq" id="WP_188929350.1">
    <property type="nucleotide sequence ID" value="NZ_BMJC01000001.1"/>
</dbReference>
<keyword evidence="3" id="KW-1185">Reference proteome</keyword>
<evidence type="ECO:0000313" key="3">
    <source>
        <dbReference type="Proteomes" id="UP000607559"/>
    </source>
</evidence>
<dbReference type="Proteomes" id="UP000607559">
    <property type="component" value="Unassembled WGS sequence"/>
</dbReference>
<dbReference type="AlphaFoldDB" id="A0A8J2UA54"/>
<evidence type="ECO:0000256" key="1">
    <source>
        <dbReference type="SAM" id="Phobius"/>
    </source>
</evidence>